<dbReference type="Gene3D" id="3.10.180.10">
    <property type="entry name" value="2,3-Dihydroxybiphenyl 1,2-Dioxygenase, domain 1"/>
    <property type="match status" value="1"/>
</dbReference>
<gene>
    <name evidence="1" type="ORF">HB897_00320</name>
</gene>
<sequence>MIQAAVPYFTFNGEAGEALDFYKNVFQAEITNIRYFHEMEGFSGDKVLGERILHARLTKDEKDLFYFSDTLDGETDAGNRLSVAVNFETEESFVHAFALLSKTGTIEVPIQETFWGAKYCKLIDHYSIDWHLNFEKQTTTKV</sequence>
<accession>A0A7X1C5A5</accession>
<dbReference type="EMBL" id="JAARRG010000001">
    <property type="protein sequence ID" value="MBC1484670.1"/>
    <property type="molecule type" value="Genomic_DNA"/>
</dbReference>
<name>A0A7X1C5A5_LISSE</name>
<protein>
    <submittedName>
        <fullName evidence="1">Glyoxalase/bleomycin resistance/extradiol dioxygenase family protein</fullName>
    </submittedName>
</protein>
<dbReference type="RefSeq" id="WP_181249604.1">
    <property type="nucleotide sequence ID" value="NZ_CP063071.1"/>
</dbReference>
<dbReference type="SUPFAM" id="SSF54593">
    <property type="entry name" value="Glyoxalase/Bleomycin resistance protein/Dihydroxybiphenyl dioxygenase"/>
    <property type="match status" value="1"/>
</dbReference>
<dbReference type="Proteomes" id="UP000523362">
    <property type="component" value="Unassembled WGS sequence"/>
</dbReference>
<keyword evidence="1" id="KW-0560">Oxidoreductase</keyword>
<dbReference type="InterPro" id="IPR029068">
    <property type="entry name" value="Glyas_Bleomycin-R_OHBP_Dase"/>
</dbReference>
<dbReference type="PANTHER" id="PTHR33990">
    <property type="entry name" value="PROTEIN YJDN-RELATED"/>
    <property type="match status" value="1"/>
</dbReference>
<evidence type="ECO:0000313" key="2">
    <source>
        <dbReference type="Proteomes" id="UP000523362"/>
    </source>
</evidence>
<organism evidence="1 2">
    <name type="scientific">Listeria seeligeri</name>
    <dbReference type="NCBI Taxonomy" id="1640"/>
    <lineage>
        <taxon>Bacteria</taxon>
        <taxon>Bacillati</taxon>
        <taxon>Bacillota</taxon>
        <taxon>Bacilli</taxon>
        <taxon>Bacillales</taxon>
        <taxon>Listeriaceae</taxon>
        <taxon>Listeria</taxon>
    </lineage>
</organism>
<comment type="caution">
    <text evidence="1">The sequence shown here is derived from an EMBL/GenBank/DDBJ whole genome shotgun (WGS) entry which is preliminary data.</text>
</comment>
<dbReference type="CDD" id="cd06588">
    <property type="entry name" value="PhnB_like"/>
    <property type="match status" value="1"/>
</dbReference>
<dbReference type="InterPro" id="IPR028973">
    <property type="entry name" value="PhnB-like"/>
</dbReference>
<reference evidence="1 2" key="1">
    <citation type="submission" date="2020-03" db="EMBL/GenBank/DDBJ databases">
        <title>Soil Listeria distribution.</title>
        <authorList>
            <person name="Liao J."/>
            <person name="Wiedmann M."/>
        </authorList>
    </citation>
    <scope>NUCLEOTIDE SEQUENCE [LARGE SCALE GENOMIC DNA]</scope>
    <source>
        <strain evidence="1 2">FSL L7-1560</strain>
    </source>
</reference>
<dbReference type="AlphaFoldDB" id="A0A7X1C5A5"/>
<proteinExistence type="predicted"/>
<keyword evidence="1" id="KW-0223">Dioxygenase</keyword>
<evidence type="ECO:0000313" key="1">
    <source>
        <dbReference type="EMBL" id="MBC1484670.1"/>
    </source>
</evidence>
<dbReference type="PANTHER" id="PTHR33990:SF1">
    <property type="entry name" value="PROTEIN YJDN"/>
    <property type="match status" value="1"/>
</dbReference>
<dbReference type="GO" id="GO:0051213">
    <property type="term" value="F:dioxygenase activity"/>
    <property type="evidence" value="ECO:0007669"/>
    <property type="project" value="UniProtKB-KW"/>
</dbReference>